<dbReference type="InterPro" id="IPR010914">
    <property type="entry name" value="RsgA_GTPase_dom"/>
</dbReference>
<dbReference type="PANTHER" id="PTHR32120">
    <property type="entry name" value="SMALL RIBOSOMAL SUBUNIT BIOGENESIS GTPASE RSGA"/>
    <property type="match status" value="1"/>
</dbReference>
<dbReference type="PROSITE" id="PS50936">
    <property type="entry name" value="ENGC_GTPASE"/>
    <property type="match status" value="1"/>
</dbReference>
<dbReference type="RefSeq" id="WP_228855730.1">
    <property type="nucleotide sequence ID" value="NZ_AP024086.1"/>
</dbReference>
<gene>
    <name evidence="3 6" type="primary">rsgA</name>
    <name evidence="6" type="ORF">DGMP_01980</name>
</gene>
<dbReference type="CDD" id="cd01854">
    <property type="entry name" value="YjeQ_EngC"/>
    <property type="match status" value="1"/>
</dbReference>
<dbReference type="InterPro" id="IPR004881">
    <property type="entry name" value="Ribosome_biogen_GTPase_RsgA"/>
</dbReference>
<dbReference type="EMBL" id="AP024086">
    <property type="protein sequence ID" value="BCL59505.1"/>
    <property type="molecule type" value="Genomic_DNA"/>
</dbReference>
<proteinExistence type="inferred from homology"/>
<evidence type="ECO:0000256" key="1">
    <source>
        <dbReference type="ARBA" id="ARBA00022741"/>
    </source>
</evidence>
<comment type="similarity">
    <text evidence="3">Belongs to the TRAFAC class YlqF/YawG GTPase family. RsgA subfamily.</text>
</comment>
<evidence type="ECO:0000256" key="3">
    <source>
        <dbReference type="HAMAP-Rule" id="MF_01820"/>
    </source>
</evidence>
<reference evidence="6" key="1">
    <citation type="submission" date="2020-09" db="EMBL/GenBank/DDBJ databases">
        <title>Desulfogranum mesoprofundum gen. nov., sp. nov., a novel mesophilic, sulfate-reducing chemolithoautotroph isolated from a deep-sea hydrothermal vent chimney in the Suiyo Seamount.</title>
        <authorList>
            <person name="Hashimoto Y."/>
            <person name="Nakagawa S."/>
        </authorList>
    </citation>
    <scope>NUCLEOTIDE SEQUENCE</scope>
    <source>
        <strain evidence="6">KT2</strain>
    </source>
</reference>
<evidence type="ECO:0000256" key="2">
    <source>
        <dbReference type="ARBA" id="ARBA00023134"/>
    </source>
</evidence>
<feature type="binding site" evidence="3">
    <location>
        <position position="263"/>
    </location>
    <ligand>
        <name>Zn(2+)</name>
        <dbReference type="ChEBI" id="CHEBI:29105"/>
    </ligand>
</feature>
<dbReference type="NCBIfam" id="TIGR00157">
    <property type="entry name" value="ribosome small subunit-dependent GTPase A"/>
    <property type="match status" value="1"/>
</dbReference>
<evidence type="ECO:0000259" key="5">
    <source>
        <dbReference type="PROSITE" id="PS51721"/>
    </source>
</evidence>
<dbReference type="GO" id="GO:0019843">
    <property type="term" value="F:rRNA binding"/>
    <property type="evidence" value="ECO:0007669"/>
    <property type="project" value="UniProtKB-KW"/>
</dbReference>
<keyword evidence="1 3" id="KW-0547">Nucleotide-binding</keyword>
<comment type="cofactor">
    <cofactor evidence="3">
        <name>Zn(2+)</name>
        <dbReference type="ChEBI" id="CHEBI:29105"/>
    </cofactor>
    <text evidence="3">Binds 1 zinc ion per subunit.</text>
</comment>
<keyword evidence="2 3" id="KW-0342">GTP-binding</keyword>
<keyword evidence="3" id="KW-0699">rRNA-binding</keyword>
<keyword evidence="3" id="KW-0479">Metal-binding</keyword>
<dbReference type="PANTHER" id="PTHR32120:SF11">
    <property type="entry name" value="SMALL RIBOSOMAL SUBUNIT BIOGENESIS GTPASE RSGA 1, MITOCHONDRIAL-RELATED"/>
    <property type="match status" value="1"/>
</dbReference>
<comment type="subunit">
    <text evidence="3">Monomer. Associates with 30S ribosomal subunit, binds 16S rRNA.</text>
</comment>
<keyword evidence="3" id="KW-0963">Cytoplasm</keyword>
<dbReference type="InterPro" id="IPR030378">
    <property type="entry name" value="G_CP_dom"/>
</dbReference>
<evidence type="ECO:0000313" key="6">
    <source>
        <dbReference type="EMBL" id="BCL59505.1"/>
    </source>
</evidence>
<dbReference type="GO" id="GO:0005737">
    <property type="term" value="C:cytoplasm"/>
    <property type="evidence" value="ECO:0007669"/>
    <property type="project" value="UniProtKB-SubCell"/>
</dbReference>
<dbReference type="KEGG" id="dbk:DGMP_01980"/>
<protein>
    <recommendedName>
        <fullName evidence="3">Small ribosomal subunit biogenesis GTPase RsgA</fullName>
        <ecNumber evidence="3">3.6.1.-</ecNumber>
    </recommendedName>
</protein>
<keyword evidence="3" id="KW-0862">Zinc</keyword>
<organism evidence="6 7">
    <name type="scientific">Desulfomarina profundi</name>
    <dbReference type="NCBI Taxonomy" id="2772557"/>
    <lineage>
        <taxon>Bacteria</taxon>
        <taxon>Pseudomonadati</taxon>
        <taxon>Thermodesulfobacteriota</taxon>
        <taxon>Desulfobulbia</taxon>
        <taxon>Desulfobulbales</taxon>
        <taxon>Desulfobulbaceae</taxon>
        <taxon>Desulfomarina</taxon>
    </lineage>
</organism>
<keyword evidence="3" id="KW-0378">Hydrolase</keyword>
<dbReference type="GO" id="GO:0003924">
    <property type="term" value="F:GTPase activity"/>
    <property type="evidence" value="ECO:0007669"/>
    <property type="project" value="UniProtKB-UniRule"/>
</dbReference>
<dbReference type="GO" id="GO:0042274">
    <property type="term" value="P:ribosomal small subunit biogenesis"/>
    <property type="evidence" value="ECO:0007669"/>
    <property type="project" value="UniProtKB-UniRule"/>
</dbReference>
<dbReference type="Proteomes" id="UP000826725">
    <property type="component" value="Chromosome"/>
</dbReference>
<feature type="binding site" evidence="3">
    <location>
        <begin position="175"/>
        <end position="183"/>
    </location>
    <ligand>
        <name>GTP</name>
        <dbReference type="ChEBI" id="CHEBI:37565"/>
    </ligand>
</feature>
<name>A0A8D5FKR6_9BACT</name>
<keyword evidence="3" id="KW-0690">Ribosome biogenesis</keyword>
<evidence type="ECO:0000313" key="7">
    <source>
        <dbReference type="Proteomes" id="UP000826725"/>
    </source>
</evidence>
<evidence type="ECO:0000259" key="4">
    <source>
        <dbReference type="PROSITE" id="PS50936"/>
    </source>
</evidence>
<accession>A0A8D5FKR6</accession>
<feature type="binding site" evidence="3">
    <location>
        <position position="258"/>
    </location>
    <ligand>
        <name>Zn(2+)</name>
        <dbReference type="ChEBI" id="CHEBI:29105"/>
    </ligand>
</feature>
<feature type="domain" description="CP-type G" evidence="5">
    <location>
        <begin position="68"/>
        <end position="233"/>
    </location>
</feature>
<comment type="function">
    <text evidence="3">One of several proteins that assist in the late maturation steps of the functional core of the 30S ribosomal subunit. Helps release RbfA from mature subunits. May play a role in the assembly of ribosomal proteins into the subunit. Circularly permuted GTPase that catalyzes slow GTP hydrolysis, GTPase activity is stimulated by the 30S ribosomal subunit.</text>
</comment>
<dbReference type="PROSITE" id="PS51721">
    <property type="entry name" value="G_CP"/>
    <property type="match status" value="1"/>
</dbReference>
<sequence>MDDTNRNNRKKNACRQEGTLVAHLGVAVEVRFDATGEKKIIRVKRNSGHVVGDRVTVDSDLLIRQKRKSQLTRMDARGKKHCIGANLDAVCIVAACEPLPPPGFIDRAVIAARAAHLRPILLVNKCDLPNSKQYEKELKKTYAGPVSLFILSAITGTGVDRFTANLSGLRSIFVGPTGVGKSSLLNRICPAINLQTGALHESRKRGRHTTTVSTLHRLKGGGELIDSPGFIDFGLADIPVTDLAFHFPGFERSHDTPCQFRNCLHRSEPGCTITSLLDRGRISQERYKTYLSILHELESLENELRYREKNKRRKK</sequence>
<comment type="subcellular location">
    <subcellularLocation>
        <location evidence="3">Cytoplasm</location>
    </subcellularLocation>
</comment>
<dbReference type="Pfam" id="PF03193">
    <property type="entry name" value="RsgA_GTPase"/>
    <property type="match status" value="1"/>
</dbReference>
<dbReference type="GO" id="GO:0005525">
    <property type="term" value="F:GTP binding"/>
    <property type="evidence" value="ECO:0007669"/>
    <property type="project" value="UniProtKB-UniRule"/>
</dbReference>
<keyword evidence="7" id="KW-1185">Reference proteome</keyword>
<dbReference type="AlphaFoldDB" id="A0A8D5FKR6"/>
<dbReference type="GO" id="GO:0046872">
    <property type="term" value="F:metal ion binding"/>
    <property type="evidence" value="ECO:0007669"/>
    <property type="project" value="UniProtKB-KW"/>
</dbReference>
<dbReference type="EC" id="3.6.1.-" evidence="3"/>
<dbReference type="HAMAP" id="MF_01820">
    <property type="entry name" value="GTPase_RsgA"/>
    <property type="match status" value="1"/>
</dbReference>
<keyword evidence="3" id="KW-0694">RNA-binding</keyword>
<feature type="binding site" evidence="3">
    <location>
        <begin position="124"/>
        <end position="127"/>
    </location>
    <ligand>
        <name>GTP</name>
        <dbReference type="ChEBI" id="CHEBI:37565"/>
    </ligand>
</feature>
<feature type="binding site" evidence="3">
    <location>
        <position position="271"/>
    </location>
    <ligand>
        <name>Zn(2+)</name>
        <dbReference type="ChEBI" id="CHEBI:29105"/>
    </ligand>
</feature>
<feature type="binding site" evidence="3">
    <location>
        <position position="265"/>
    </location>
    <ligand>
        <name>Zn(2+)</name>
        <dbReference type="ChEBI" id="CHEBI:29105"/>
    </ligand>
</feature>
<feature type="domain" description="EngC GTPase" evidence="4">
    <location>
        <begin position="85"/>
        <end position="231"/>
    </location>
</feature>